<gene>
    <name evidence="2" type="ORF">WSI_01230</name>
</gene>
<dbReference type="Proteomes" id="UP000011820">
    <property type="component" value="Chromosome"/>
</dbReference>
<sequence>MMIEQIQGTNSFISHTDTIGMRYDFTQNSNEEGGSSPISFSALLQDMAKGAIGDMEKAENVSLAALQGKTSMREAVDHIMQAERTLNLSIALRDKILSAVSEVSKMQI</sequence>
<keyword evidence="1" id="KW-0975">Bacterial flagellum</keyword>
<keyword evidence="3" id="KW-1185">Reference proteome</keyword>
<accession>A0ABM5NEY5</accession>
<dbReference type="GeneID" id="93076618"/>
<proteinExistence type="predicted"/>
<name>A0ABM5NEY5_LIBAS</name>
<keyword evidence="2" id="KW-0282">Flagellum</keyword>
<evidence type="ECO:0000313" key="2">
    <source>
        <dbReference type="EMBL" id="AGH16616.1"/>
    </source>
</evidence>
<keyword evidence="2" id="KW-0966">Cell projection</keyword>
<dbReference type="EMBL" id="CP004005">
    <property type="protein sequence ID" value="AGH16616.1"/>
    <property type="molecule type" value="Genomic_DNA"/>
</dbReference>
<reference evidence="2 3" key="1">
    <citation type="journal article" date="2013" name="Genome Announc.">
        <title>Complete Genome Sequence of a Chinese Strain of 'Candidatus Liberibacter asiaticus'.</title>
        <authorList>
            <person name="Lin H."/>
            <person name="Han C.S."/>
            <person name="Liu B."/>
            <person name="Lou B."/>
            <person name="Bai X."/>
            <person name="Deng C."/>
            <person name="Civerolo E.L."/>
            <person name="Gupta G."/>
        </authorList>
    </citation>
    <scope>NUCLEOTIDE SEQUENCE [LARGE SCALE GENOMIC DNA]</scope>
    <source>
        <strain evidence="3">gxpsy</strain>
    </source>
</reference>
<protein>
    <submittedName>
        <fullName evidence="2">Flagellar hook-basal body protein FliE</fullName>
    </submittedName>
</protein>
<keyword evidence="2" id="KW-0969">Cilium</keyword>
<evidence type="ECO:0000256" key="1">
    <source>
        <dbReference type="ARBA" id="ARBA00023143"/>
    </source>
</evidence>
<dbReference type="Pfam" id="PF02049">
    <property type="entry name" value="FliE"/>
    <property type="match status" value="1"/>
</dbReference>
<organism evidence="2 3">
    <name type="scientific">Candidatus Liberibacter asiaticus str. gxpsy</name>
    <dbReference type="NCBI Taxonomy" id="1174529"/>
    <lineage>
        <taxon>Bacteria</taxon>
        <taxon>Pseudomonadati</taxon>
        <taxon>Pseudomonadota</taxon>
        <taxon>Alphaproteobacteria</taxon>
        <taxon>Hyphomicrobiales</taxon>
        <taxon>Rhizobiaceae</taxon>
        <taxon>Liberibacter</taxon>
    </lineage>
</organism>
<dbReference type="RefSeq" id="WP_012778598.1">
    <property type="nucleotide sequence ID" value="NC_020549.1"/>
</dbReference>
<dbReference type="InterPro" id="IPR001624">
    <property type="entry name" value="FliE"/>
</dbReference>
<evidence type="ECO:0000313" key="3">
    <source>
        <dbReference type="Proteomes" id="UP000011820"/>
    </source>
</evidence>